<sequence>MAEKSRKICTAWQLFQFTAIWEMAEQLFSDAWVDNGFQFTAIWEMAGMWDRQAVKYHPMFQFTAIWEMAEQLFSDAWIDNGFQFTAIWEMAEKMEIVQKTSEQVSIHGHLGDGRYLIKKQLFSDACFNSRPSGRWPLHCFIVFFVIYLVSIHGHLGDGRKIFRNLVFGY</sequence>
<proteinExistence type="predicted"/>
<organism evidence="2 3">
    <name type="scientific">Avibacterium gallinarum</name>
    <name type="common">Pasteurella gallinarum</name>
    <dbReference type="NCBI Taxonomy" id="755"/>
    <lineage>
        <taxon>Bacteria</taxon>
        <taxon>Pseudomonadati</taxon>
        <taxon>Pseudomonadota</taxon>
        <taxon>Gammaproteobacteria</taxon>
        <taxon>Pasteurellales</taxon>
        <taxon>Pasteurellaceae</taxon>
        <taxon>Avibacterium</taxon>
    </lineage>
</organism>
<gene>
    <name evidence="2" type="ORF">NCTC11188_01060</name>
</gene>
<dbReference type="EMBL" id="UGSQ01000003">
    <property type="protein sequence ID" value="SUB26700.1"/>
    <property type="molecule type" value="Genomic_DNA"/>
</dbReference>
<dbReference type="Proteomes" id="UP000255113">
    <property type="component" value="Unassembled WGS sequence"/>
</dbReference>
<keyword evidence="1" id="KW-1133">Transmembrane helix</keyword>
<feature type="transmembrane region" description="Helical" evidence="1">
    <location>
        <begin position="135"/>
        <end position="155"/>
    </location>
</feature>
<name>A0A379AXH4_AVIGA</name>
<evidence type="ECO:0000313" key="2">
    <source>
        <dbReference type="EMBL" id="SUB26700.1"/>
    </source>
</evidence>
<accession>A0A379AXH4</accession>
<reference evidence="2 3" key="1">
    <citation type="submission" date="2018-06" db="EMBL/GenBank/DDBJ databases">
        <authorList>
            <consortium name="Pathogen Informatics"/>
            <person name="Doyle S."/>
        </authorList>
    </citation>
    <scope>NUCLEOTIDE SEQUENCE [LARGE SCALE GENOMIC DNA]</scope>
    <source>
        <strain evidence="2 3">NCTC11188</strain>
    </source>
</reference>
<protein>
    <submittedName>
        <fullName evidence="2">Uncharacterized protein</fullName>
    </submittedName>
</protein>
<evidence type="ECO:0000313" key="3">
    <source>
        <dbReference type="Proteomes" id="UP000255113"/>
    </source>
</evidence>
<dbReference type="AlphaFoldDB" id="A0A379AXH4"/>
<evidence type="ECO:0000256" key="1">
    <source>
        <dbReference type="SAM" id="Phobius"/>
    </source>
</evidence>
<keyword evidence="1" id="KW-0472">Membrane</keyword>
<keyword evidence="1" id="KW-0812">Transmembrane</keyword>